<dbReference type="InterPro" id="IPR036047">
    <property type="entry name" value="F-box-like_dom_sf"/>
</dbReference>
<reference evidence="2" key="1">
    <citation type="submission" date="2023-03" db="EMBL/GenBank/DDBJ databases">
        <title>Massive genome expansion in bonnet fungi (Mycena s.s.) driven by repeated elements and novel gene families across ecological guilds.</title>
        <authorList>
            <consortium name="Lawrence Berkeley National Laboratory"/>
            <person name="Harder C.B."/>
            <person name="Miyauchi S."/>
            <person name="Viragh M."/>
            <person name="Kuo A."/>
            <person name="Thoen E."/>
            <person name="Andreopoulos B."/>
            <person name="Lu D."/>
            <person name="Skrede I."/>
            <person name="Drula E."/>
            <person name="Henrissat B."/>
            <person name="Morin E."/>
            <person name="Kohler A."/>
            <person name="Barry K."/>
            <person name="LaButti K."/>
            <person name="Morin E."/>
            <person name="Salamov A."/>
            <person name="Lipzen A."/>
            <person name="Mereny Z."/>
            <person name="Hegedus B."/>
            <person name="Baldrian P."/>
            <person name="Stursova M."/>
            <person name="Weitz H."/>
            <person name="Taylor A."/>
            <person name="Grigoriev I.V."/>
            <person name="Nagy L.G."/>
            <person name="Martin F."/>
            <person name="Kauserud H."/>
        </authorList>
    </citation>
    <scope>NUCLEOTIDE SEQUENCE</scope>
    <source>
        <strain evidence="2">9284</strain>
    </source>
</reference>
<evidence type="ECO:0000313" key="3">
    <source>
        <dbReference type="Proteomes" id="UP001221142"/>
    </source>
</evidence>
<comment type="caution">
    <text evidence="2">The sequence shown here is derived from an EMBL/GenBank/DDBJ whole genome shotgun (WGS) entry which is preliminary data.</text>
</comment>
<accession>A0AAD7FAT1</accession>
<dbReference type="EMBL" id="JARKIF010000040">
    <property type="protein sequence ID" value="KAJ7609447.1"/>
    <property type="molecule type" value="Genomic_DNA"/>
</dbReference>
<sequence length="227" mass="26207">MTARDTVMSTPELLSLILARLPMRDLLIAAPFVSKTWRDITVTPVVQRALFFIPEPPSSTEPMHNPLLVEMFTPFFTEGAGNRWRWPGTPEAIMHMPWARAPDAFRRKDASWRRMLLTQPPARKMVVVETCNNRGGDTERRAVLDLGRPLCMADLYDSAVSLIDRVASSFHVRWHTEPERDVDLSVECVWTKQCCRTGKRIIEKEFFSDAKVVRKLEFGERVFRPHQ</sequence>
<proteinExistence type="predicted"/>
<dbReference type="CDD" id="cd09917">
    <property type="entry name" value="F-box_SF"/>
    <property type="match status" value="1"/>
</dbReference>
<dbReference type="Proteomes" id="UP001221142">
    <property type="component" value="Unassembled WGS sequence"/>
</dbReference>
<keyword evidence="3" id="KW-1185">Reference proteome</keyword>
<dbReference type="InterPro" id="IPR001810">
    <property type="entry name" value="F-box_dom"/>
</dbReference>
<gene>
    <name evidence="2" type="ORF">FB45DRAFT_367692</name>
</gene>
<dbReference type="AlphaFoldDB" id="A0AAD7FAT1"/>
<dbReference type="SUPFAM" id="SSF81383">
    <property type="entry name" value="F-box domain"/>
    <property type="match status" value="1"/>
</dbReference>
<evidence type="ECO:0000259" key="1">
    <source>
        <dbReference type="Pfam" id="PF00646"/>
    </source>
</evidence>
<protein>
    <recommendedName>
        <fullName evidence="1">F-box domain-containing protein</fullName>
    </recommendedName>
</protein>
<feature type="domain" description="F-box" evidence="1">
    <location>
        <begin position="11"/>
        <end position="41"/>
    </location>
</feature>
<evidence type="ECO:0000313" key="2">
    <source>
        <dbReference type="EMBL" id="KAJ7609447.1"/>
    </source>
</evidence>
<organism evidence="2 3">
    <name type="scientific">Roridomyces roridus</name>
    <dbReference type="NCBI Taxonomy" id="1738132"/>
    <lineage>
        <taxon>Eukaryota</taxon>
        <taxon>Fungi</taxon>
        <taxon>Dikarya</taxon>
        <taxon>Basidiomycota</taxon>
        <taxon>Agaricomycotina</taxon>
        <taxon>Agaricomycetes</taxon>
        <taxon>Agaricomycetidae</taxon>
        <taxon>Agaricales</taxon>
        <taxon>Marasmiineae</taxon>
        <taxon>Mycenaceae</taxon>
        <taxon>Roridomyces</taxon>
    </lineage>
</organism>
<dbReference type="Pfam" id="PF00646">
    <property type="entry name" value="F-box"/>
    <property type="match status" value="1"/>
</dbReference>
<name>A0AAD7FAT1_9AGAR</name>